<dbReference type="Pfam" id="PF13419">
    <property type="entry name" value="HAD_2"/>
    <property type="match status" value="1"/>
</dbReference>
<keyword evidence="1" id="KW-0378">Hydrolase</keyword>
<protein>
    <submittedName>
        <fullName evidence="1">Hydrolase</fullName>
    </submittedName>
</protein>
<keyword evidence="2" id="KW-1185">Reference proteome</keyword>
<evidence type="ECO:0000313" key="1">
    <source>
        <dbReference type="EMBL" id="GLY69167.1"/>
    </source>
</evidence>
<dbReference type="Gene3D" id="3.40.50.1000">
    <property type="entry name" value="HAD superfamily/HAD-like"/>
    <property type="match status" value="1"/>
</dbReference>
<comment type="caution">
    <text evidence="1">The sequence shown here is derived from an EMBL/GenBank/DDBJ whole genome shotgun (WGS) entry which is preliminary data.</text>
</comment>
<dbReference type="SFLD" id="SFLDS00003">
    <property type="entry name" value="Haloacid_Dehalogenase"/>
    <property type="match status" value="1"/>
</dbReference>
<dbReference type="Proteomes" id="UP001165136">
    <property type="component" value="Unassembled WGS sequence"/>
</dbReference>
<dbReference type="SFLD" id="SFLDG01129">
    <property type="entry name" value="C1.5:_HAD__Beta-PGM__Phosphata"/>
    <property type="match status" value="1"/>
</dbReference>
<accession>A0A9W6R7S8</accession>
<dbReference type="Gene3D" id="1.10.150.240">
    <property type="entry name" value="Putative phosphatase, domain 2"/>
    <property type="match status" value="1"/>
</dbReference>
<dbReference type="RefSeq" id="WP_285488846.1">
    <property type="nucleotide sequence ID" value="NZ_BSTI01000015.1"/>
</dbReference>
<sequence>MAITIGFDLDMTLIDPRPGMAAVLNTLGVEAGLSLDGEHFAANLGPPLDHVLRDCGAPEERIPELVTRFRELYPEMVVAGTVALPGAHAALEAVRRAGGRTLVVTGKYAPNAALHVKALEFEVDLLVGELWAHQKAVALREHGAVVYVGDHLGDIRGALAAGAVPVGVATGPCGRDELVAAGAEVVFDSLDAFPAWLETRLANGL</sequence>
<dbReference type="InterPro" id="IPR023198">
    <property type="entry name" value="PGP-like_dom2"/>
</dbReference>
<dbReference type="GO" id="GO:0006281">
    <property type="term" value="P:DNA repair"/>
    <property type="evidence" value="ECO:0007669"/>
    <property type="project" value="TreeGrafter"/>
</dbReference>
<gene>
    <name evidence="1" type="primary">gph</name>
    <name evidence="1" type="ORF">Atai01_57860</name>
</gene>
<dbReference type="InterPro" id="IPR036412">
    <property type="entry name" value="HAD-like_sf"/>
</dbReference>
<dbReference type="SUPFAM" id="SSF56784">
    <property type="entry name" value="HAD-like"/>
    <property type="match status" value="1"/>
</dbReference>
<dbReference type="AlphaFoldDB" id="A0A9W6R7S8"/>
<dbReference type="InterPro" id="IPR050155">
    <property type="entry name" value="HAD-like_hydrolase_sf"/>
</dbReference>
<dbReference type="EMBL" id="BSTI01000015">
    <property type="protein sequence ID" value="GLY69167.1"/>
    <property type="molecule type" value="Genomic_DNA"/>
</dbReference>
<dbReference type="InterPro" id="IPR041492">
    <property type="entry name" value="HAD_2"/>
</dbReference>
<organism evidence="1 2">
    <name type="scientific">Amycolatopsis taiwanensis</name>
    <dbReference type="NCBI Taxonomy" id="342230"/>
    <lineage>
        <taxon>Bacteria</taxon>
        <taxon>Bacillati</taxon>
        <taxon>Actinomycetota</taxon>
        <taxon>Actinomycetes</taxon>
        <taxon>Pseudonocardiales</taxon>
        <taxon>Pseudonocardiaceae</taxon>
        <taxon>Amycolatopsis</taxon>
    </lineage>
</organism>
<name>A0A9W6R7S8_9PSEU</name>
<evidence type="ECO:0000313" key="2">
    <source>
        <dbReference type="Proteomes" id="UP001165136"/>
    </source>
</evidence>
<dbReference type="PANTHER" id="PTHR43434:SF1">
    <property type="entry name" value="PHOSPHOGLYCOLATE PHOSPHATASE"/>
    <property type="match status" value="1"/>
</dbReference>
<proteinExistence type="predicted"/>
<dbReference type="PANTHER" id="PTHR43434">
    <property type="entry name" value="PHOSPHOGLYCOLATE PHOSPHATASE"/>
    <property type="match status" value="1"/>
</dbReference>
<reference evidence="1" key="1">
    <citation type="submission" date="2023-03" db="EMBL/GenBank/DDBJ databases">
        <title>Amycolatopsis taiwanensis NBRC 103393.</title>
        <authorList>
            <person name="Ichikawa N."/>
            <person name="Sato H."/>
            <person name="Tonouchi N."/>
        </authorList>
    </citation>
    <scope>NUCLEOTIDE SEQUENCE</scope>
    <source>
        <strain evidence="1">NBRC 103393</strain>
    </source>
</reference>
<dbReference type="InterPro" id="IPR023214">
    <property type="entry name" value="HAD_sf"/>
</dbReference>
<dbReference type="GO" id="GO:0008967">
    <property type="term" value="F:phosphoglycolate phosphatase activity"/>
    <property type="evidence" value="ECO:0007669"/>
    <property type="project" value="TreeGrafter"/>
</dbReference>